<name>A0ABN7B2Z8_9HEMI</name>
<dbReference type="Gene3D" id="3.80.10.10">
    <property type="entry name" value="Ribonuclease Inhibitor"/>
    <property type="match status" value="2"/>
</dbReference>
<feature type="region of interest" description="Disordered" evidence="3">
    <location>
        <begin position="1"/>
        <end position="22"/>
    </location>
</feature>
<dbReference type="PANTHER" id="PTHR48051:SF1">
    <property type="entry name" value="RAS SUPPRESSOR PROTEIN 1"/>
    <property type="match status" value="1"/>
</dbReference>
<organism evidence="4 5">
    <name type="scientific">Nesidiocoris tenuis</name>
    <dbReference type="NCBI Taxonomy" id="355587"/>
    <lineage>
        <taxon>Eukaryota</taxon>
        <taxon>Metazoa</taxon>
        <taxon>Ecdysozoa</taxon>
        <taxon>Arthropoda</taxon>
        <taxon>Hexapoda</taxon>
        <taxon>Insecta</taxon>
        <taxon>Pterygota</taxon>
        <taxon>Neoptera</taxon>
        <taxon>Paraneoptera</taxon>
        <taxon>Hemiptera</taxon>
        <taxon>Heteroptera</taxon>
        <taxon>Panheteroptera</taxon>
        <taxon>Cimicomorpha</taxon>
        <taxon>Miridae</taxon>
        <taxon>Dicyphina</taxon>
        <taxon>Nesidiocoris</taxon>
    </lineage>
</organism>
<dbReference type="PROSITE" id="PS51450">
    <property type="entry name" value="LRR"/>
    <property type="match status" value="3"/>
</dbReference>
<evidence type="ECO:0000256" key="1">
    <source>
        <dbReference type="ARBA" id="ARBA00022614"/>
    </source>
</evidence>
<evidence type="ECO:0000256" key="3">
    <source>
        <dbReference type="SAM" id="MobiDB-lite"/>
    </source>
</evidence>
<accession>A0ABN7B2Z8</accession>
<dbReference type="SMART" id="SM00364">
    <property type="entry name" value="LRR_BAC"/>
    <property type="match status" value="6"/>
</dbReference>
<feature type="region of interest" description="Disordered" evidence="3">
    <location>
        <begin position="387"/>
        <end position="409"/>
    </location>
</feature>
<dbReference type="PANTHER" id="PTHR48051">
    <property type="match status" value="1"/>
</dbReference>
<dbReference type="Pfam" id="PF13855">
    <property type="entry name" value="LRR_8"/>
    <property type="match status" value="2"/>
</dbReference>
<dbReference type="InterPro" id="IPR003591">
    <property type="entry name" value="Leu-rich_rpt_typical-subtyp"/>
</dbReference>
<keyword evidence="5" id="KW-1185">Reference proteome</keyword>
<gene>
    <name evidence="4" type="ORF">NTJ_11039</name>
</gene>
<dbReference type="Proteomes" id="UP001307889">
    <property type="component" value="Chromosome 9"/>
</dbReference>
<evidence type="ECO:0000313" key="4">
    <source>
        <dbReference type="EMBL" id="BES98224.1"/>
    </source>
</evidence>
<keyword evidence="2" id="KW-0677">Repeat</keyword>
<evidence type="ECO:0000256" key="2">
    <source>
        <dbReference type="ARBA" id="ARBA00022737"/>
    </source>
</evidence>
<dbReference type="InterPro" id="IPR032675">
    <property type="entry name" value="LRR_dom_sf"/>
</dbReference>
<sequence>MGPGEKTIVTGDDVQSDSDIRGGTVDDRVVEAPAARIACERLTRLDLSHSQLKELPELDGLENLARLNVSHNKLTDLPPSLRSAKCLRVLDASHNQIASFPQILVDSLVVLRTIDLSHNELRHIPRLACVQHLTELLARNCNISVFPPWILFERHNLEILDLSVNPVFANFAHDRRSIFSPSCALLKKADFSNTSLTRRGMTALKKFSNLEILDIGSRHYKYQNTVDIKNVSDDLPSSLKVLHCVKSGLSASPSLESSHLEEVDLSNNRLFWIDPDFVSAALKVINLSACSISLLPDNIGDCSNLETLVLSNNDIPLLPPSFASLVNLKYLDLYKNSLPSFPQELLQISKIGFLDLCQNQFEPHEQPWGPNSPSYADLRDRLRSKLDAVRSSGPAPRAEEPDDDQYEHHFSIYGSDDESESTDPAIVLQNSQKATAIEDEDWSSAEPINKQELEDNDVYRDRDDVGTGPQIYDDANRFYGQFLHIVPASIRQSPLFYHRIELTQQLKEPHTDVPMDGIVPGQFDDE</sequence>
<keyword evidence="1" id="KW-0433">Leucine-rich repeat</keyword>
<proteinExistence type="predicted"/>
<dbReference type="EMBL" id="AP028917">
    <property type="protein sequence ID" value="BES98224.1"/>
    <property type="molecule type" value="Genomic_DNA"/>
</dbReference>
<dbReference type="InterPro" id="IPR001611">
    <property type="entry name" value="Leu-rich_rpt"/>
</dbReference>
<dbReference type="SMART" id="SM00369">
    <property type="entry name" value="LRR_TYP"/>
    <property type="match status" value="6"/>
</dbReference>
<dbReference type="InterPro" id="IPR050216">
    <property type="entry name" value="LRR_domain-containing"/>
</dbReference>
<dbReference type="SUPFAM" id="SSF52058">
    <property type="entry name" value="L domain-like"/>
    <property type="match status" value="1"/>
</dbReference>
<evidence type="ECO:0000313" key="5">
    <source>
        <dbReference type="Proteomes" id="UP001307889"/>
    </source>
</evidence>
<protein>
    <submittedName>
        <fullName evidence="4">Uncharacterized protein</fullName>
    </submittedName>
</protein>
<reference evidence="4 5" key="1">
    <citation type="submission" date="2023-09" db="EMBL/GenBank/DDBJ databases">
        <title>Nesidiocoris tenuis whole genome shotgun sequence.</title>
        <authorList>
            <person name="Shibata T."/>
            <person name="Shimoda M."/>
            <person name="Kobayashi T."/>
            <person name="Uehara T."/>
        </authorList>
    </citation>
    <scope>NUCLEOTIDE SEQUENCE [LARGE SCALE GENOMIC DNA]</scope>
    <source>
        <strain evidence="4 5">Japan</strain>
    </source>
</reference>